<evidence type="ECO:0000256" key="4">
    <source>
        <dbReference type="PROSITE-ProRule" id="PRU00335"/>
    </source>
</evidence>
<dbReference type="Pfam" id="PF00440">
    <property type="entry name" value="TetR_N"/>
    <property type="match status" value="1"/>
</dbReference>
<dbReference type="InterPro" id="IPR050109">
    <property type="entry name" value="HTH-type_TetR-like_transc_reg"/>
</dbReference>
<name>A0A317EDY5_9PROT</name>
<evidence type="ECO:0000259" key="5">
    <source>
        <dbReference type="PROSITE" id="PS50977"/>
    </source>
</evidence>
<keyword evidence="7" id="KW-1185">Reference proteome</keyword>
<organism evidence="6 7">
    <name type="scientific">Zavarzinia aquatilis</name>
    <dbReference type="NCBI Taxonomy" id="2211142"/>
    <lineage>
        <taxon>Bacteria</taxon>
        <taxon>Pseudomonadati</taxon>
        <taxon>Pseudomonadota</taxon>
        <taxon>Alphaproteobacteria</taxon>
        <taxon>Rhodospirillales</taxon>
        <taxon>Zavarziniaceae</taxon>
        <taxon>Zavarzinia</taxon>
    </lineage>
</organism>
<proteinExistence type="predicted"/>
<dbReference type="Gene3D" id="1.10.357.10">
    <property type="entry name" value="Tetracycline Repressor, domain 2"/>
    <property type="match status" value="1"/>
</dbReference>
<dbReference type="InterPro" id="IPR036271">
    <property type="entry name" value="Tet_transcr_reg_TetR-rel_C_sf"/>
</dbReference>
<dbReference type="PANTHER" id="PTHR30055:SF234">
    <property type="entry name" value="HTH-TYPE TRANSCRIPTIONAL REGULATOR BETI"/>
    <property type="match status" value="1"/>
</dbReference>
<dbReference type="AlphaFoldDB" id="A0A317EDY5"/>
<evidence type="ECO:0000313" key="7">
    <source>
        <dbReference type="Proteomes" id="UP000245461"/>
    </source>
</evidence>
<dbReference type="GO" id="GO:0000976">
    <property type="term" value="F:transcription cis-regulatory region binding"/>
    <property type="evidence" value="ECO:0007669"/>
    <property type="project" value="TreeGrafter"/>
</dbReference>
<dbReference type="OrthoDB" id="9803547at2"/>
<dbReference type="InterPro" id="IPR039536">
    <property type="entry name" value="TetR_C_Proteobacteria"/>
</dbReference>
<feature type="domain" description="HTH tetR-type" evidence="5">
    <location>
        <begin position="22"/>
        <end position="82"/>
    </location>
</feature>
<dbReference type="PROSITE" id="PS50977">
    <property type="entry name" value="HTH_TETR_2"/>
    <property type="match status" value="1"/>
</dbReference>
<evidence type="ECO:0000256" key="3">
    <source>
        <dbReference type="ARBA" id="ARBA00023163"/>
    </source>
</evidence>
<dbReference type="GO" id="GO:0003700">
    <property type="term" value="F:DNA-binding transcription factor activity"/>
    <property type="evidence" value="ECO:0007669"/>
    <property type="project" value="TreeGrafter"/>
</dbReference>
<dbReference type="RefSeq" id="WP_109903936.1">
    <property type="nucleotide sequence ID" value="NZ_QGLE01000003.1"/>
</dbReference>
<dbReference type="Gene3D" id="1.10.10.60">
    <property type="entry name" value="Homeodomain-like"/>
    <property type="match status" value="1"/>
</dbReference>
<dbReference type="PRINTS" id="PR00455">
    <property type="entry name" value="HTHTETR"/>
</dbReference>
<protein>
    <submittedName>
        <fullName evidence="6">TetR/AcrR family transcriptional regulator</fullName>
    </submittedName>
</protein>
<keyword evidence="3" id="KW-0804">Transcription</keyword>
<dbReference type="EMBL" id="QGLE01000003">
    <property type="protein sequence ID" value="PWR24474.1"/>
    <property type="molecule type" value="Genomic_DNA"/>
</dbReference>
<dbReference type="Pfam" id="PF14246">
    <property type="entry name" value="TetR_C_7"/>
    <property type="match status" value="1"/>
</dbReference>
<dbReference type="InterPro" id="IPR009057">
    <property type="entry name" value="Homeodomain-like_sf"/>
</dbReference>
<sequence>MTTITADDMGQLAPGIRQRQKAARPGQIIEAAFTEFAEKGYAGARLEDVARRIGVTKGTIYHYFPGKEELFKAMIRAHLLPLIEGMRAVSAVEASGRLLLTMLIDRAYDDLVGNAKSREFVRLMVGEASRVPELAQFFHHELFNRADALILGVIERGVAAGEFHPQAAARLAGFPDAIVAPAVMACLQVVISSTIGAPKPDVASMKAAHLDLLLNGLLARD</sequence>
<evidence type="ECO:0000313" key="6">
    <source>
        <dbReference type="EMBL" id="PWR24474.1"/>
    </source>
</evidence>
<gene>
    <name evidence="6" type="ORF">DKG74_06620</name>
</gene>
<dbReference type="FunFam" id="1.10.10.60:FF:000141">
    <property type="entry name" value="TetR family transcriptional regulator"/>
    <property type="match status" value="1"/>
</dbReference>
<evidence type="ECO:0000256" key="1">
    <source>
        <dbReference type="ARBA" id="ARBA00023015"/>
    </source>
</evidence>
<dbReference type="InterPro" id="IPR001647">
    <property type="entry name" value="HTH_TetR"/>
</dbReference>
<dbReference type="SUPFAM" id="SSF48498">
    <property type="entry name" value="Tetracyclin repressor-like, C-terminal domain"/>
    <property type="match status" value="1"/>
</dbReference>
<dbReference type="PANTHER" id="PTHR30055">
    <property type="entry name" value="HTH-TYPE TRANSCRIPTIONAL REGULATOR RUTR"/>
    <property type="match status" value="1"/>
</dbReference>
<reference evidence="6 7" key="1">
    <citation type="submission" date="2018-05" db="EMBL/GenBank/DDBJ databases">
        <title>Zavarzinia sp. HR-AS.</title>
        <authorList>
            <person name="Lee Y."/>
            <person name="Jeon C.O."/>
        </authorList>
    </citation>
    <scope>NUCLEOTIDE SEQUENCE [LARGE SCALE GENOMIC DNA]</scope>
    <source>
        <strain evidence="6 7">HR-AS</strain>
    </source>
</reference>
<keyword evidence="1" id="KW-0805">Transcription regulation</keyword>
<comment type="caution">
    <text evidence="6">The sequence shown here is derived from an EMBL/GenBank/DDBJ whole genome shotgun (WGS) entry which is preliminary data.</text>
</comment>
<keyword evidence="2 4" id="KW-0238">DNA-binding</keyword>
<dbReference type="Proteomes" id="UP000245461">
    <property type="component" value="Unassembled WGS sequence"/>
</dbReference>
<feature type="DNA-binding region" description="H-T-H motif" evidence="4">
    <location>
        <begin position="45"/>
        <end position="64"/>
    </location>
</feature>
<evidence type="ECO:0000256" key="2">
    <source>
        <dbReference type="ARBA" id="ARBA00023125"/>
    </source>
</evidence>
<accession>A0A317EDY5</accession>
<dbReference type="SUPFAM" id="SSF46689">
    <property type="entry name" value="Homeodomain-like"/>
    <property type="match status" value="1"/>
</dbReference>